<dbReference type="Proteomes" id="UP001160519">
    <property type="component" value="Unassembled WGS sequence"/>
</dbReference>
<protein>
    <recommendedName>
        <fullName evidence="3">Transposase</fullName>
    </recommendedName>
</protein>
<evidence type="ECO:0000313" key="1">
    <source>
        <dbReference type="EMBL" id="MDI1231790.1"/>
    </source>
</evidence>
<keyword evidence="2" id="KW-1185">Reference proteome</keyword>
<accession>A0AA43TQE8</accession>
<name>A0AA43TQE8_9GAMM</name>
<reference evidence="1" key="1">
    <citation type="submission" date="2023-01" db="EMBL/GenBank/DDBJ databases">
        <title>Biogeochemical cycle of methane in antarctic sediments.</title>
        <authorList>
            <person name="Roldan D.M."/>
            <person name="Menes R.J."/>
        </authorList>
    </citation>
    <scope>NUCLEOTIDE SEQUENCE [LARGE SCALE GENOMIC DNA]</scope>
    <source>
        <strain evidence="1">K-2018 MAG008</strain>
    </source>
</reference>
<sequence>MQQKLIDQDKAFDNFFKGRASFPKFKKKSHAQSIRYQLDQRIVLNNYRAGELLKLPKLGELNIKWSQVPAILIMIAT</sequence>
<dbReference type="EMBL" id="JAQSDF010000042">
    <property type="protein sequence ID" value="MDI1231790.1"/>
    <property type="molecule type" value="Genomic_DNA"/>
</dbReference>
<gene>
    <name evidence="1" type="ORF">PSU93_11635</name>
</gene>
<organism evidence="1 2">
    <name type="scientific">Candidatus Methylobacter titanis</name>
    <dbReference type="NCBI Taxonomy" id="3053457"/>
    <lineage>
        <taxon>Bacteria</taxon>
        <taxon>Pseudomonadati</taxon>
        <taxon>Pseudomonadota</taxon>
        <taxon>Gammaproteobacteria</taxon>
        <taxon>Methylococcales</taxon>
        <taxon>Methylococcaceae</taxon>
        <taxon>Methylobacter</taxon>
    </lineage>
</organism>
<proteinExistence type="predicted"/>
<comment type="caution">
    <text evidence="1">The sequence shown here is derived from an EMBL/GenBank/DDBJ whole genome shotgun (WGS) entry which is preliminary data.</text>
</comment>
<dbReference type="AlphaFoldDB" id="A0AA43TQE8"/>
<evidence type="ECO:0008006" key="3">
    <source>
        <dbReference type="Google" id="ProtNLM"/>
    </source>
</evidence>
<evidence type="ECO:0000313" key="2">
    <source>
        <dbReference type="Proteomes" id="UP001160519"/>
    </source>
</evidence>